<name>A0A6C0LXS6_9ZZZZ</name>
<dbReference type="InterPro" id="IPR008271">
    <property type="entry name" value="Ser/Thr_kinase_AS"/>
</dbReference>
<evidence type="ECO:0000256" key="1">
    <source>
        <dbReference type="ARBA" id="ARBA00022741"/>
    </source>
</evidence>
<dbReference type="PROSITE" id="PS00108">
    <property type="entry name" value="PROTEIN_KINASE_ST"/>
    <property type="match status" value="1"/>
</dbReference>
<accession>A0A6C0LXS6</accession>
<proteinExistence type="predicted"/>
<dbReference type="InterPro" id="IPR017441">
    <property type="entry name" value="Protein_kinase_ATP_BS"/>
</dbReference>
<dbReference type="PANTHER" id="PTHR24361">
    <property type="entry name" value="MITOGEN-ACTIVATED KINASE KINASE KINASE"/>
    <property type="match status" value="1"/>
</dbReference>
<evidence type="ECO:0000313" key="4">
    <source>
        <dbReference type="EMBL" id="QHU35457.1"/>
    </source>
</evidence>
<evidence type="ECO:0000259" key="3">
    <source>
        <dbReference type="PROSITE" id="PS50011"/>
    </source>
</evidence>
<dbReference type="PROSITE" id="PS50011">
    <property type="entry name" value="PROTEIN_KINASE_DOM"/>
    <property type="match status" value="1"/>
</dbReference>
<protein>
    <recommendedName>
        <fullName evidence="3">Protein kinase domain-containing protein</fullName>
    </recommendedName>
</protein>
<dbReference type="EMBL" id="MN740609">
    <property type="protein sequence ID" value="QHU35457.1"/>
    <property type="molecule type" value="Genomic_DNA"/>
</dbReference>
<organism evidence="4">
    <name type="scientific">viral metagenome</name>
    <dbReference type="NCBI Taxonomy" id="1070528"/>
    <lineage>
        <taxon>unclassified sequences</taxon>
        <taxon>metagenomes</taxon>
        <taxon>organismal metagenomes</taxon>
    </lineage>
</organism>
<dbReference type="AlphaFoldDB" id="A0A6C0LXS6"/>
<dbReference type="GO" id="GO:0005524">
    <property type="term" value="F:ATP binding"/>
    <property type="evidence" value="ECO:0007669"/>
    <property type="project" value="UniProtKB-KW"/>
</dbReference>
<keyword evidence="2" id="KW-0067">ATP-binding</keyword>
<dbReference type="GO" id="GO:0004674">
    <property type="term" value="F:protein serine/threonine kinase activity"/>
    <property type="evidence" value="ECO:0007669"/>
    <property type="project" value="TreeGrafter"/>
</dbReference>
<dbReference type="SUPFAM" id="SSF56112">
    <property type="entry name" value="Protein kinase-like (PK-like)"/>
    <property type="match status" value="1"/>
</dbReference>
<evidence type="ECO:0000256" key="2">
    <source>
        <dbReference type="ARBA" id="ARBA00022840"/>
    </source>
</evidence>
<sequence>MSLSRVASTPLHLRIAPMEGVSGGASRAPTVPHAIYSGASGAGFSEEASIPAHLQHVPTIESDVATVPAQIAAYHTTPQKQDYSIGSMINEYKILKQLGRGSYGIVYSVENTNTHETYAMKVATIFPHGVENGLSQDVLRETVMLRQNDHPNVLSAVDIFTNATKTNINIIMPLADSDLHTWIRSKKRSLSPEDIRMAKSYIYQLYCGLDYLAKKHIIHGDIKPGNVLIFGNTIKIADFGISMFCAKEECLLSHGIGTLIYRAPETLTRANTNLVSSKFDIWSAGCIVYEIAAGSPLFTYTTPGDILKHATNNTVRAVHSNVISDVLGEEFEDAFISSMEINPSSRPTAVGILDMIASRGVCKRIDVEEKAAGISPKHSTIRGLVMDKMFTIGTVMFPEYREFWLVGTNVLDAYLAHSELTVRDRSDPNDPIVIELSVACALITVGLIVDTRHRRHPELVNEMVTAFSNPAIAIPVVDASSVASDELFILERINFAIDYPSPFVVEVVRDESLTFDSERMTQLYDYVLHVNDADAVTQIHVVE</sequence>
<dbReference type="PROSITE" id="PS00107">
    <property type="entry name" value="PROTEIN_KINASE_ATP"/>
    <property type="match status" value="1"/>
</dbReference>
<dbReference type="GO" id="GO:0005737">
    <property type="term" value="C:cytoplasm"/>
    <property type="evidence" value="ECO:0007669"/>
    <property type="project" value="TreeGrafter"/>
</dbReference>
<dbReference type="InterPro" id="IPR000719">
    <property type="entry name" value="Prot_kinase_dom"/>
</dbReference>
<keyword evidence="1" id="KW-0547">Nucleotide-binding</keyword>
<dbReference type="Gene3D" id="1.10.510.10">
    <property type="entry name" value="Transferase(Phosphotransferase) domain 1"/>
    <property type="match status" value="1"/>
</dbReference>
<dbReference type="SMART" id="SM00220">
    <property type="entry name" value="S_TKc"/>
    <property type="match status" value="1"/>
</dbReference>
<dbReference type="Gene3D" id="3.30.200.20">
    <property type="entry name" value="Phosphorylase Kinase, domain 1"/>
    <property type="match status" value="1"/>
</dbReference>
<dbReference type="InterPro" id="IPR011009">
    <property type="entry name" value="Kinase-like_dom_sf"/>
</dbReference>
<reference evidence="4" key="1">
    <citation type="journal article" date="2020" name="Nature">
        <title>Giant virus diversity and host interactions through global metagenomics.</title>
        <authorList>
            <person name="Schulz F."/>
            <person name="Roux S."/>
            <person name="Paez-Espino D."/>
            <person name="Jungbluth S."/>
            <person name="Walsh D.A."/>
            <person name="Denef V.J."/>
            <person name="McMahon K.D."/>
            <person name="Konstantinidis K.T."/>
            <person name="Eloe-Fadrosh E.A."/>
            <person name="Kyrpides N.C."/>
            <person name="Woyke T."/>
        </authorList>
    </citation>
    <scope>NUCLEOTIDE SEQUENCE</scope>
    <source>
        <strain evidence="4">GVMAG-S-1029409-49</strain>
    </source>
</reference>
<dbReference type="PANTHER" id="PTHR24361:SF613">
    <property type="entry name" value="NUCLEAR RECEPTOR-BINDING PROTEIN-RELATED"/>
    <property type="match status" value="1"/>
</dbReference>
<dbReference type="InterPro" id="IPR053235">
    <property type="entry name" value="Ser_Thr_kinase"/>
</dbReference>
<dbReference type="Pfam" id="PF00069">
    <property type="entry name" value="Pkinase"/>
    <property type="match status" value="1"/>
</dbReference>
<feature type="domain" description="Protein kinase" evidence="3">
    <location>
        <begin position="92"/>
        <end position="381"/>
    </location>
</feature>